<evidence type="ECO:0000313" key="14">
    <source>
        <dbReference type="EMBL" id="UWZ86485.1"/>
    </source>
</evidence>
<dbReference type="RefSeq" id="WP_260796124.1">
    <property type="nucleotide sequence ID" value="NZ_CP093313.1"/>
</dbReference>
<evidence type="ECO:0000256" key="2">
    <source>
        <dbReference type="ARBA" id="ARBA00007395"/>
    </source>
</evidence>
<evidence type="ECO:0000256" key="10">
    <source>
        <dbReference type="ARBA" id="ARBA00023004"/>
    </source>
</evidence>
<keyword evidence="10" id="KW-0408">Iron</keyword>
<keyword evidence="5" id="KW-0349">Heme</keyword>
<proteinExistence type="inferred from homology"/>
<evidence type="ECO:0000256" key="5">
    <source>
        <dbReference type="ARBA" id="ARBA00022617"/>
    </source>
</evidence>
<comment type="similarity">
    <text evidence="2">Belongs to the NapC/NirT/NrfH family.</text>
</comment>
<feature type="transmembrane region" description="Helical" evidence="12">
    <location>
        <begin position="112"/>
        <end position="132"/>
    </location>
</feature>
<dbReference type="GO" id="GO:0009055">
    <property type="term" value="F:electron transfer activity"/>
    <property type="evidence" value="ECO:0007669"/>
    <property type="project" value="TreeGrafter"/>
</dbReference>
<keyword evidence="3" id="KW-0813">Transport</keyword>
<evidence type="ECO:0000256" key="4">
    <source>
        <dbReference type="ARBA" id="ARBA00022475"/>
    </source>
</evidence>
<dbReference type="KEGG" id="orp:MOP44_11190"/>
<keyword evidence="9 12" id="KW-1133">Transmembrane helix</keyword>
<dbReference type="InterPro" id="IPR051174">
    <property type="entry name" value="Cytochrome_c-type_ET"/>
</dbReference>
<name>A0A9J7BYG9_9BACT</name>
<evidence type="ECO:0000256" key="9">
    <source>
        <dbReference type="ARBA" id="ARBA00022989"/>
    </source>
</evidence>
<dbReference type="Pfam" id="PF03264">
    <property type="entry name" value="Cytochrom_NNT"/>
    <property type="match status" value="1"/>
</dbReference>
<accession>A0A9J7BYG9</accession>
<dbReference type="InterPro" id="IPR038266">
    <property type="entry name" value="NapC/NirT_cytc_sf"/>
</dbReference>
<dbReference type="SUPFAM" id="SSF48695">
    <property type="entry name" value="Multiheme cytochromes"/>
    <property type="match status" value="1"/>
</dbReference>
<evidence type="ECO:0000256" key="1">
    <source>
        <dbReference type="ARBA" id="ARBA00004236"/>
    </source>
</evidence>
<keyword evidence="4" id="KW-1003">Cell membrane</keyword>
<dbReference type="InterPro" id="IPR036280">
    <property type="entry name" value="Multihaem_cyt_sf"/>
</dbReference>
<reference evidence="14" key="1">
    <citation type="submission" date="2021-04" db="EMBL/GenBank/DDBJ databases">
        <title>Phylogenetic analysis of Acidobacteriaceae.</title>
        <authorList>
            <person name="Qiu L."/>
            <person name="Zhang Q."/>
        </authorList>
    </citation>
    <scope>NUCLEOTIDE SEQUENCE</scope>
    <source>
        <strain evidence="14">DSM 25168</strain>
    </source>
</reference>
<evidence type="ECO:0000256" key="8">
    <source>
        <dbReference type="ARBA" id="ARBA00022982"/>
    </source>
</evidence>
<dbReference type="Proteomes" id="UP001059380">
    <property type="component" value="Chromosome"/>
</dbReference>
<evidence type="ECO:0000256" key="3">
    <source>
        <dbReference type="ARBA" id="ARBA00022448"/>
    </source>
</evidence>
<keyword evidence="6 12" id="KW-0812">Transmembrane</keyword>
<evidence type="ECO:0000313" key="15">
    <source>
        <dbReference type="Proteomes" id="UP001059380"/>
    </source>
</evidence>
<dbReference type="PANTHER" id="PTHR30333:SF1">
    <property type="entry name" value="CYTOCHROME C-TYPE PROTEIN NAPC"/>
    <property type="match status" value="1"/>
</dbReference>
<evidence type="ECO:0000259" key="13">
    <source>
        <dbReference type="Pfam" id="PF03264"/>
    </source>
</evidence>
<dbReference type="PANTHER" id="PTHR30333">
    <property type="entry name" value="CYTOCHROME C-TYPE PROTEIN"/>
    <property type="match status" value="1"/>
</dbReference>
<gene>
    <name evidence="14" type="ORF">MOP44_11190</name>
</gene>
<feature type="domain" description="NapC/NirT cytochrome c N-terminal" evidence="13">
    <location>
        <begin position="112"/>
        <end position="190"/>
    </location>
</feature>
<dbReference type="GO" id="GO:0005886">
    <property type="term" value="C:plasma membrane"/>
    <property type="evidence" value="ECO:0007669"/>
    <property type="project" value="UniProtKB-SubCell"/>
</dbReference>
<evidence type="ECO:0000256" key="7">
    <source>
        <dbReference type="ARBA" id="ARBA00022723"/>
    </source>
</evidence>
<sequence>MPILGRFREHWVRPALFFGNNPISLAGGAITTAAGVTMIGHWVLEIVGHSIDNPYLNIIFFLILPALFILGLALIPIGMIIRRRRLRREGTIPAEYPKIDLNDRIFRHGIDIVLIATIVNLLVVSVASYRGASYMDSAEFCGKSCHVMHPEYAAYQVSAHSHVDCVACHIGSGAGSYVQAKVNGTKQLIEVTLRPVAGVAPKLIPTYPQPIPSPVHNLRPARDTCENCHTPTRFYGDKLLVKSTFADDEKNSQTQSVLVLHLGGRDSLSNLLGIHGVHLGHIEYMSTDATRTEIPWIERTNPDGSKTTYAASSLKGEMPKGERRTMDCVDCHNRAAHTMQTAEDALNRAMADRVINPDLPWVHKEGLELLKATYSSSEEAQQKIPAALDAFYRTQHADVYAAKSAEIKAAGDGLVNIFTHNVFPEMKVTWGTHPNHIGHMSYPGCFRCHDGDHSTKDSKQTISNDCAACHNLLVVDEKQPKVLSDLGIAQQ</sequence>
<dbReference type="GO" id="GO:0046872">
    <property type="term" value="F:metal ion binding"/>
    <property type="evidence" value="ECO:0007669"/>
    <property type="project" value="UniProtKB-KW"/>
</dbReference>
<keyword evidence="8" id="KW-0249">Electron transport</keyword>
<comment type="subcellular location">
    <subcellularLocation>
        <location evidence="1">Cell membrane</location>
    </subcellularLocation>
</comment>
<feature type="transmembrane region" description="Helical" evidence="12">
    <location>
        <begin position="21"/>
        <end position="43"/>
    </location>
</feature>
<dbReference type="Gene3D" id="1.10.3820.10">
    <property type="entry name" value="Di-heme elbow motif domain"/>
    <property type="match status" value="1"/>
</dbReference>
<dbReference type="EMBL" id="CP093313">
    <property type="protein sequence ID" value="UWZ86485.1"/>
    <property type="molecule type" value="Genomic_DNA"/>
</dbReference>
<keyword evidence="7" id="KW-0479">Metal-binding</keyword>
<dbReference type="AlphaFoldDB" id="A0A9J7BYG9"/>
<feature type="transmembrane region" description="Helical" evidence="12">
    <location>
        <begin position="55"/>
        <end position="81"/>
    </location>
</feature>
<dbReference type="InterPro" id="IPR005126">
    <property type="entry name" value="NapC/NirT_cyt_c_N"/>
</dbReference>
<keyword evidence="15" id="KW-1185">Reference proteome</keyword>
<protein>
    <submittedName>
        <fullName evidence="14">NapC/NirT family cytochrome c</fullName>
    </submittedName>
</protein>
<dbReference type="GO" id="GO:0009061">
    <property type="term" value="P:anaerobic respiration"/>
    <property type="evidence" value="ECO:0007669"/>
    <property type="project" value="TreeGrafter"/>
</dbReference>
<organism evidence="14 15">
    <name type="scientific">Occallatibacter riparius</name>
    <dbReference type="NCBI Taxonomy" id="1002689"/>
    <lineage>
        <taxon>Bacteria</taxon>
        <taxon>Pseudomonadati</taxon>
        <taxon>Acidobacteriota</taxon>
        <taxon>Terriglobia</taxon>
        <taxon>Terriglobales</taxon>
        <taxon>Acidobacteriaceae</taxon>
        <taxon>Occallatibacter</taxon>
    </lineage>
</organism>
<evidence type="ECO:0000256" key="6">
    <source>
        <dbReference type="ARBA" id="ARBA00022692"/>
    </source>
</evidence>
<keyword evidence="11 12" id="KW-0472">Membrane</keyword>
<evidence type="ECO:0000256" key="12">
    <source>
        <dbReference type="SAM" id="Phobius"/>
    </source>
</evidence>
<evidence type="ECO:0000256" key="11">
    <source>
        <dbReference type="ARBA" id="ARBA00023136"/>
    </source>
</evidence>